<dbReference type="Proteomes" id="UP000501676">
    <property type="component" value="Chromosome"/>
</dbReference>
<accession>A0A6G7B7P0</accession>
<evidence type="ECO:0000313" key="2">
    <source>
        <dbReference type="Proteomes" id="UP000501676"/>
    </source>
</evidence>
<dbReference type="Gene3D" id="3.40.1720.10">
    <property type="entry name" value="Streptococcus thermophilus LMG 18311 protein like"/>
    <property type="match status" value="1"/>
</dbReference>
<organism evidence="1 2">
    <name type="scientific">Lactobacillus iners</name>
    <dbReference type="NCBI Taxonomy" id="147802"/>
    <lineage>
        <taxon>Bacteria</taxon>
        <taxon>Bacillati</taxon>
        <taxon>Bacillota</taxon>
        <taxon>Bacilli</taxon>
        <taxon>Lactobacillales</taxon>
        <taxon>Lactobacillaceae</taxon>
        <taxon>Lactobacillus</taxon>
    </lineage>
</organism>
<dbReference type="AlphaFoldDB" id="A0A6G7B7P0"/>
<evidence type="ECO:0000313" key="1">
    <source>
        <dbReference type="EMBL" id="QIH23402.1"/>
    </source>
</evidence>
<dbReference type="Pfam" id="PF08860">
    <property type="entry name" value="DUF1827"/>
    <property type="match status" value="1"/>
</dbReference>
<name>A0A6G7B7P0_9LACO</name>
<dbReference type="EMBL" id="CP049228">
    <property type="protein sequence ID" value="QIH23402.1"/>
    <property type="molecule type" value="Genomic_DNA"/>
</dbReference>
<reference evidence="1 2" key="1">
    <citation type="submission" date="2020-02" db="EMBL/GenBank/DDBJ databases">
        <title>Complete genome sequences of six Lactobacillus iners strains isolated from the human vagina.</title>
        <authorList>
            <person name="France M.T."/>
            <person name="Rutt L."/>
            <person name="Narina S."/>
            <person name="Arbaugh S."/>
            <person name="Humphrys M.S."/>
            <person name="Ma B."/>
            <person name="Hayward M.R."/>
            <person name="Relman D."/>
            <person name="Kwon D.S."/>
            <person name="Ravel J."/>
        </authorList>
    </citation>
    <scope>NUCLEOTIDE SEQUENCE [LARGE SCALE GENOMIC DNA]</scope>
    <source>
        <strain evidence="1 2">C0210C1</strain>
    </source>
</reference>
<sequence length="92" mass="10842">MHLIDVTNTYRDLIERQLSSTSSQYIKVYSLGNITVVYTETSTKIEIVLENHRRGIHEDEIQFVIKRLIHEDKIYNISMDQSRKIISITCDK</sequence>
<dbReference type="InterPro" id="IPR014959">
    <property type="entry name" value="DUF1827"/>
</dbReference>
<dbReference type="RefSeq" id="WP_006730428.1">
    <property type="nucleotide sequence ID" value="NZ_CABKQA010000002.1"/>
</dbReference>
<dbReference type="InterPro" id="IPR038226">
    <property type="entry name" value="LMG18311-like_sf"/>
</dbReference>
<protein>
    <submittedName>
        <fullName evidence="1">DUF1827 family protein</fullName>
    </submittedName>
</protein>
<gene>
    <name evidence="1" type="ORF">G6Z83_01290</name>
</gene>
<proteinExistence type="predicted"/>